<dbReference type="Pfam" id="PF00392">
    <property type="entry name" value="GntR"/>
    <property type="match status" value="1"/>
</dbReference>
<keyword evidence="3" id="KW-0804">Transcription</keyword>
<dbReference type="PANTHER" id="PTHR43537:SF24">
    <property type="entry name" value="GLUCONATE OPERON TRANSCRIPTIONAL REPRESSOR"/>
    <property type="match status" value="1"/>
</dbReference>
<protein>
    <submittedName>
        <fullName evidence="5">GntR family transcriptional regulator</fullName>
    </submittedName>
</protein>
<evidence type="ECO:0000256" key="2">
    <source>
        <dbReference type="ARBA" id="ARBA00023125"/>
    </source>
</evidence>
<evidence type="ECO:0000256" key="3">
    <source>
        <dbReference type="ARBA" id="ARBA00023163"/>
    </source>
</evidence>
<dbReference type="SUPFAM" id="SSF48008">
    <property type="entry name" value="GntR ligand-binding domain-like"/>
    <property type="match status" value="1"/>
</dbReference>
<sequence length="226" mass="26244">MDLNKTTLSGQIYDILRQDILTQQIRLGEKLTLKQLQERFGVSSTPIREALTRLTEDELVVSCSNIGVNVISIGEQDLKELYEFMGDLDALAILYTSRYPDQKTVEKALKENIRYTEAVLEKEHLSREETEAWTGYSDHFHLIFYDYCANSRLARAAEKQRSQLTIFSNMYETSLQHQRDIERGHLKIYEAYLQKNYQLAADLMKEHLNTSLAYAAEYLKKLESAD</sequence>
<dbReference type="AlphaFoldDB" id="A0AAW9W9U5"/>
<dbReference type="InterPro" id="IPR011711">
    <property type="entry name" value="GntR_C"/>
</dbReference>
<dbReference type="Pfam" id="PF07729">
    <property type="entry name" value="FCD"/>
    <property type="match status" value="1"/>
</dbReference>
<dbReference type="GO" id="GO:0003677">
    <property type="term" value="F:DNA binding"/>
    <property type="evidence" value="ECO:0007669"/>
    <property type="project" value="UniProtKB-KW"/>
</dbReference>
<feature type="domain" description="HTH gntR-type" evidence="4">
    <location>
        <begin position="6"/>
        <end position="73"/>
    </location>
</feature>
<evidence type="ECO:0000259" key="4">
    <source>
        <dbReference type="PROSITE" id="PS50949"/>
    </source>
</evidence>
<dbReference type="EMBL" id="WNME01000001">
    <property type="protein sequence ID" value="MUB61950.1"/>
    <property type="molecule type" value="Genomic_DNA"/>
</dbReference>
<evidence type="ECO:0000256" key="1">
    <source>
        <dbReference type="ARBA" id="ARBA00023015"/>
    </source>
</evidence>
<keyword evidence="2" id="KW-0238">DNA-binding</keyword>
<dbReference type="SUPFAM" id="SSF46785">
    <property type="entry name" value="Winged helix' DNA-binding domain"/>
    <property type="match status" value="1"/>
</dbReference>
<dbReference type="InterPro" id="IPR036388">
    <property type="entry name" value="WH-like_DNA-bd_sf"/>
</dbReference>
<dbReference type="PANTHER" id="PTHR43537">
    <property type="entry name" value="TRANSCRIPTIONAL REGULATOR, GNTR FAMILY"/>
    <property type="match status" value="1"/>
</dbReference>
<gene>
    <name evidence="5" type="ORF">GNE07_02525</name>
</gene>
<name>A0AAW9W9U5_9FIRM</name>
<dbReference type="PROSITE" id="PS50949">
    <property type="entry name" value="HTH_GNTR"/>
    <property type="match status" value="1"/>
</dbReference>
<accession>A0AAW9W9U5</accession>
<dbReference type="InterPro" id="IPR000524">
    <property type="entry name" value="Tscrpt_reg_HTH_GntR"/>
</dbReference>
<dbReference type="SMART" id="SM00895">
    <property type="entry name" value="FCD"/>
    <property type="match status" value="1"/>
</dbReference>
<comment type="caution">
    <text evidence="5">The sequence shown here is derived from an EMBL/GenBank/DDBJ whole genome shotgun (WGS) entry which is preliminary data.</text>
</comment>
<evidence type="ECO:0000313" key="6">
    <source>
        <dbReference type="Proteomes" id="UP000434223"/>
    </source>
</evidence>
<dbReference type="RefSeq" id="WP_055649521.1">
    <property type="nucleotide sequence ID" value="NZ_CZAZ01000004.1"/>
</dbReference>
<dbReference type="Proteomes" id="UP000434223">
    <property type="component" value="Unassembled WGS sequence"/>
</dbReference>
<reference evidence="5 6" key="1">
    <citation type="submission" date="2019-09" db="EMBL/GenBank/DDBJ databases">
        <title>Draft genome sequencing of Hungatella hathewayi 123Y-2.</title>
        <authorList>
            <person name="Lv Q."/>
            <person name="Li S."/>
        </authorList>
    </citation>
    <scope>NUCLEOTIDE SEQUENCE [LARGE SCALE GENOMIC DNA]</scope>
    <source>
        <strain evidence="5 6">123Y-2</strain>
    </source>
</reference>
<dbReference type="Gene3D" id="1.10.10.10">
    <property type="entry name" value="Winged helix-like DNA-binding domain superfamily/Winged helix DNA-binding domain"/>
    <property type="match status" value="1"/>
</dbReference>
<keyword evidence="1" id="KW-0805">Transcription regulation</keyword>
<dbReference type="Gene3D" id="1.20.120.530">
    <property type="entry name" value="GntR ligand-binding domain-like"/>
    <property type="match status" value="1"/>
</dbReference>
<dbReference type="SMART" id="SM00345">
    <property type="entry name" value="HTH_GNTR"/>
    <property type="match status" value="1"/>
</dbReference>
<dbReference type="InterPro" id="IPR036390">
    <property type="entry name" value="WH_DNA-bd_sf"/>
</dbReference>
<dbReference type="GO" id="GO:0003700">
    <property type="term" value="F:DNA-binding transcription factor activity"/>
    <property type="evidence" value="ECO:0007669"/>
    <property type="project" value="InterPro"/>
</dbReference>
<organism evidence="5 6">
    <name type="scientific">Hungatella hathewayi</name>
    <dbReference type="NCBI Taxonomy" id="154046"/>
    <lineage>
        <taxon>Bacteria</taxon>
        <taxon>Bacillati</taxon>
        <taxon>Bacillota</taxon>
        <taxon>Clostridia</taxon>
        <taxon>Lachnospirales</taxon>
        <taxon>Lachnospiraceae</taxon>
        <taxon>Hungatella</taxon>
    </lineage>
</organism>
<evidence type="ECO:0000313" key="5">
    <source>
        <dbReference type="EMBL" id="MUB61950.1"/>
    </source>
</evidence>
<dbReference type="InterPro" id="IPR008920">
    <property type="entry name" value="TF_FadR/GntR_C"/>
</dbReference>
<proteinExistence type="predicted"/>